<dbReference type="Proteomes" id="UP000582487">
    <property type="component" value="Unassembled WGS sequence"/>
</dbReference>
<name>A0A7Y0Y668_9ACTO</name>
<accession>A0A7Y0Y668</accession>
<organism evidence="2 3">
    <name type="scientific">Mobiluncus mulieris</name>
    <dbReference type="NCBI Taxonomy" id="2052"/>
    <lineage>
        <taxon>Bacteria</taxon>
        <taxon>Bacillati</taxon>
        <taxon>Actinomycetota</taxon>
        <taxon>Actinomycetes</taxon>
        <taxon>Actinomycetales</taxon>
        <taxon>Actinomycetaceae</taxon>
        <taxon>Mobiluncus</taxon>
    </lineage>
</organism>
<comment type="caution">
    <text evidence="2">The sequence shown here is derived from an EMBL/GenBank/DDBJ whole genome shotgun (WGS) entry which is preliminary data.</text>
</comment>
<proteinExistence type="predicted"/>
<dbReference type="GO" id="GO:0032259">
    <property type="term" value="P:methylation"/>
    <property type="evidence" value="ECO:0007669"/>
    <property type="project" value="UniProtKB-KW"/>
</dbReference>
<dbReference type="Proteomes" id="UP001209486">
    <property type="component" value="Unassembled WGS sequence"/>
</dbReference>
<evidence type="ECO:0000313" key="2">
    <source>
        <dbReference type="EMBL" id="NMW92941.1"/>
    </source>
</evidence>
<dbReference type="AlphaFoldDB" id="A0A7Y0Y668"/>
<dbReference type="EMBL" id="VSZY01000003">
    <property type="protein sequence ID" value="MCU9968382.1"/>
    <property type="molecule type" value="Genomic_DNA"/>
</dbReference>
<keyword evidence="2" id="KW-0489">Methyltransferase</keyword>
<gene>
    <name evidence="1" type="ORF">FYZ43_02945</name>
    <name evidence="2" type="ORF">HHJ74_04405</name>
</gene>
<evidence type="ECO:0000313" key="4">
    <source>
        <dbReference type="Proteomes" id="UP001209486"/>
    </source>
</evidence>
<dbReference type="GO" id="GO:0008168">
    <property type="term" value="F:methyltransferase activity"/>
    <property type="evidence" value="ECO:0007669"/>
    <property type="project" value="UniProtKB-KW"/>
</dbReference>
<sequence>MHIKSEYDFGDFVSVGKEIHLYLVEEPGVRAWKNGKPCKVSQKRQK</sequence>
<reference evidence="1 4" key="1">
    <citation type="submission" date="2019-08" db="EMBL/GenBank/DDBJ databases">
        <title>Comparison of rpoB and gyrB Sequences from Mobiluncus Species and Development of a Multiplex PCR Method for Clinical Detection of Mobiluncus curtisii and Mobiluncus mulieris.</title>
        <authorList>
            <person name="Yang L."/>
            <person name="Shen Y."/>
            <person name="Xu G."/>
            <person name="Shu L.-B."/>
            <person name="Hu J."/>
            <person name="Zhang R."/>
            <person name="Wang Y."/>
            <person name="Zhou H.-W."/>
            <person name="Zhang X."/>
        </authorList>
    </citation>
    <scope>NUCLEOTIDE SEQUENCE [LARGE SCALE GENOMIC DNA]</scope>
    <source>
        <strain evidence="1 4">M26</strain>
    </source>
</reference>
<dbReference type="EMBL" id="JABCUV010000003">
    <property type="protein sequence ID" value="NMW92941.1"/>
    <property type="molecule type" value="Genomic_DNA"/>
</dbReference>
<reference evidence="2 3" key="2">
    <citation type="submission" date="2020-04" db="EMBL/GenBank/DDBJ databases">
        <title>Antimicrobial susceptibility and clonality of vaginal-derived multi-drug resistant Mobiluncus isolates in China.</title>
        <authorList>
            <person name="Zhang X."/>
        </authorList>
    </citation>
    <scope>NUCLEOTIDE SEQUENCE [LARGE SCALE GENOMIC DNA]</scope>
    <source>
        <strain evidence="2 3">7</strain>
    </source>
</reference>
<protein>
    <submittedName>
        <fullName evidence="2">tRNA (Guanine-N1)-methyltransferase</fullName>
    </submittedName>
</protein>
<evidence type="ECO:0000313" key="3">
    <source>
        <dbReference type="Proteomes" id="UP000582487"/>
    </source>
</evidence>
<evidence type="ECO:0000313" key="1">
    <source>
        <dbReference type="EMBL" id="MCU9968382.1"/>
    </source>
</evidence>
<keyword evidence="2" id="KW-0808">Transferase</keyword>